<dbReference type="EMBL" id="UYJE01001828">
    <property type="protein sequence ID" value="VDI05582.1"/>
    <property type="molecule type" value="Genomic_DNA"/>
</dbReference>
<name>A0A8B6CJ93_MYTGA</name>
<evidence type="ECO:0000256" key="2">
    <source>
        <dbReference type="SAM" id="Phobius"/>
    </source>
</evidence>
<evidence type="ECO:0000313" key="4">
    <source>
        <dbReference type="EMBL" id="VDI05582.1"/>
    </source>
</evidence>
<keyword evidence="2" id="KW-0812">Transmembrane</keyword>
<gene>
    <name evidence="4" type="ORF">MGAL_10B091124</name>
</gene>
<organism evidence="4 5">
    <name type="scientific">Mytilus galloprovincialis</name>
    <name type="common">Mediterranean mussel</name>
    <dbReference type="NCBI Taxonomy" id="29158"/>
    <lineage>
        <taxon>Eukaryota</taxon>
        <taxon>Metazoa</taxon>
        <taxon>Spiralia</taxon>
        <taxon>Lophotrochozoa</taxon>
        <taxon>Mollusca</taxon>
        <taxon>Bivalvia</taxon>
        <taxon>Autobranchia</taxon>
        <taxon>Pteriomorphia</taxon>
        <taxon>Mytilida</taxon>
        <taxon>Mytiloidea</taxon>
        <taxon>Mytilidae</taxon>
        <taxon>Mytilinae</taxon>
        <taxon>Mytilus</taxon>
    </lineage>
</organism>
<keyword evidence="2" id="KW-0472">Membrane</keyword>
<comment type="caution">
    <text evidence="4">The sequence shown here is derived from an EMBL/GenBank/DDBJ whole genome shotgun (WGS) entry which is preliminary data.</text>
</comment>
<feature type="domain" description="Ig-like" evidence="3">
    <location>
        <begin position="135"/>
        <end position="220"/>
    </location>
</feature>
<dbReference type="AlphaFoldDB" id="A0A8B6CJ93"/>
<dbReference type="CDD" id="cd00096">
    <property type="entry name" value="Ig"/>
    <property type="match status" value="1"/>
</dbReference>
<feature type="compositionally biased region" description="Basic and acidic residues" evidence="1">
    <location>
        <begin position="414"/>
        <end position="436"/>
    </location>
</feature>
<evidence type="ECO:0000313" key="5">
    <source>
        <dbReference type="Proteomes" id="UP000596742"/>
    </source>
</evidence>
<feature type="transmembrane region" description="Helical" evidence="2">
    <location>
        <begin position="338"/>
        <end position="364"/>
    </location>
</feature>
<dbReference type="InterPro" id="IPR036179">
    <property type="entry name" value="Ig-like_dom_sf"/>
</dbReference>
<dbReference type="Gene3D" id="2.60.40.10">
    <property type="entry name" value="Immunoglobulins"/>
    <property type="match status" value="1"/>
</dbReference>
<dbReference type="SUPFAM" id="SSF48726">
    <property type="entry name" value="Immunoglobulin"/>
    <property type="match status" value="1"/>
</dbReference>
<protein>
    <recommendedName>
        <fullName evidence="3">Ig-like domain-containing protein</fullName>
    </recommendedName>
</protein>
<dbReference type="OrthoDB" id="6122522at2759"/>
<dbReference type="InterPro" id="IPR003599">
    <property type="entry name" value="Ig_sub"/>
</dbReference>
<proteinExistence type="predicted"/>
<dbReference type="Proteomes" id="UP000596742">
    <property type="component" value="Unassembled WGS sequence"/>
</dbReference>
<evidence type="ECO:0000259" key="3">
    <source>
        <dbReference type="PROSITE" id="PS50835"/>
    </source>
</evidence>
<dbReference type="SMART" id="SM00409">
    <property type="entry name" value="IG"/>
    <property type="match status" value="1"/>
</dbReference>
<dbReference type="InterPro" id="IPR013783">
    <property type="entry name" value="Ig-like_fold"/>
</dbReference>
<dbReference type="InterPro" id="IPR007110">
    <property type="entry name" value="Ig-like_dom"/>
</dbReference>
<feature type="compositionally biased region" description="Polar residues" evidence="1">
    <location>
        <begin position="447"/>
        <end position="462"/>
    </location>
</feature>
<dbReference type="Pfam" id="PF07679">
    <property type="entry name" value="I-set"/>
    <property type="match status" value="1"/>
</dbReference>
<sequence>MRLGYAGDSLVNMKRNETSKTYGLIDCRCKLCLTWSIYRQDLYLTCKTDDLQLKIIFHDNIDEEKGFCLLSYPKPLCHSHSKNDSISLNLVTNETVLVVHDISNEHIQGKWTCRHGTNYEYAVVSITRMEFREAPILQLKRDVECNISNPVTIDCHVDGFLPWYGFSPWTHSSHGMVIRHISGLISKEKNTSTLFIDPCKLDDMGTYTCNVITLDKRELIWTNSSTLLIKGRPLITKTDINTTLDTVLTVQFYSVPEPIIVKWSTAKYFLPNVSQYTQYITQIDLKGPMYWKQVTVNGYMAQLIQSGESVHNSYSVFIENQFGNSSFQFIVKKDTSGFSFLTIMLILTGSAIFIVTTVVTTLIIKTGQTKNVQRRFYPREIYHAAPQINNVPNVYDGLRNQYLEVIDYPTIHRTTERGSDTSTKDSERDDPTHSYEEISDLTLHQPAEQQESVLVGTENTDSPHYIELE</sequence>
<evidence type="ECO:0000256" key="1">
    <source>
        <dbReference type="SAM" id="MobiDB-lite"/>
    </source>
</evidence>
<keyword evidence="5" id="KW-1185">Reference proteome</keyword>
<reference evidence="4" key="1">
    <citation type="submission" date="2018-11" db="EMBL/GenBank/DDBJ databases">
        <authorList>
            <person name="Alioto T."/>
            <person name="Alioto T."/>
        </authorList>
    </citation>
    <scope>NUCLEOTIDE SEQUENCE</scope>
</reference>
<dbReference type="InterPro" id="IPR013098">
    <property type="entry name" value="Ig_I-set"/>
</dbReference>
<feature type="region of interest" description="Disordered" evidence="1">
    <location>
        <begin position="414"/>
        <end position="469"/>
    </location>
</feature>
<dbReference type="PROSITE" id="PS50835">
    <property type="entry name" value="IG_LIKE"/>
    <property type="match status" value="1"/>
</dbReference>
<keyword evidence="2" id="KW-1133">Transmembrane helix</keyword>
<accession>A0A8B6CJ93</accession>